<name>A0AAW1QM48_9CHLO</name>
<dbReference type="SUPFAM" id="SSF75005">
    <property type="entry name" value="Arabinanase/levansucrase/invertase"/>
    <property type="match status" value="1"/>
</dbReference>
<comment type="similarity">
    <text evidence="1">Belongs to the glycosyl hydrolase 43 family.</text>
</comment>
<evidence type="ECO:0000256" key="5">
    <source>
        <dbReference type="SAM" id="Phobius"/>
    </source>
</evidence>
<evidence type="ECO:0000256" key="2">
    <source>
        <dbReference type="ARBA" id="ARBA00022801"/>
    </source>
</evidence>
<feature type="region of interest" description="Disordered" evidence="4">
    <location>
        <begin position="624"/>
        <end position="682"/>
    </location>
</feature>
<keyword evidence="5" id="KW-0472">Membrane</keyword>
<dbReference type="EMBL" id="JALJOS010000031">
    <property type="protein sequence ID" value="KAK9822529.1"/>
    <property type="molecule type" value="Genomic_DNA"/>
</dbReference>
<keyword evidence="2" id="KW-0378">Hydrolase</keyword>
<sequence>MIGRQRSSPTPSNTRRAAVARKLEVLPTPFSGFHRSNSSWGSLPSSGSGLSLADSPPARAQTYFSSRPNRPRRLRAWLIAFSILVIVTLIAASYRSSSVSQLQNLNQQAQSKDFGSAAKYFKPGAIWRDTDGVVIQAHAGCVIHHHGLYYMYGENKAGRTYQPKNPGGWSTSHVDMIGVSVYTSKDLLRWEPHGLALRPFQHPDLIAGNVLERPKVLYNANTSQFVMWMHIDTSDYEAARIGVAVADHPLGPFQYLRSFRPHGQQSRDLTIFKDDDGLAYVAYSSEDNLVMHISQLAPDFLSPQAAYVRRLINRRREAPSIFKHSGWYFMLTSGCTGWEPNRAEVFATRNIMGEWVSLGNPCTGATFLEHANTFFSQGYFVLGVAGQPGHFIFMADMWDPDNLGASRYVWLPMWVMDGRFQPRYSAEAVQTIRQVRPRPAAAHDERHSEMEQAARHGQTADQQQPMPGSLSNSKLPQREPKPQKAPVTRMTDFDFHLQHVASPPPEHSASETDGKVLSPAQSASTTAIKLDLADSQLHKSELIQTLSPPLKATTTSQGLSPDLPTAALGQRKLVPIDPLEDIPSSPLLDTRSAVVLRKLAHVSPSVDDYDAATSHQPMSFAGASFEQGRTSGSGSGQQAHQASVETFKDSGSQQSALSEGFEQHTQAQPSDKTVHKPGRKLVAASSQQEQAITLKVQQTVHRNSEAQTVAAAASERRHAGSVREQEIIKPIQKPHLPIDVIVHWYDAWQLDDLDHGPPEAALLDLV</sequence>
<dbReference type="PANTHER" id="PTHR22925:SF3">
    <property type="entry name" value="GLYCOSYL HYDROLASE FAMILY PROTEIN 43"/>
    <property type="match status" value="1"/>
</dbReference>
<dbReference type="Pfam" id="PF04616">
    <property type="entry name" value="Glyco_hydro_43"/>
    <property type="match status" value="1"/>
</dbReference>
<feature type="compositionally biased region" description="Polar residues" evidence="4">
    <location>
        <begin position="637"/>
        <end position="671"/>
    </location>
</feature>
<dbReference type="Proteomes" id="UP001438707">
    <property type="component" value="Unassembled WGS sequence"/>
</dbReference>
<proteinExistence type="inferred from homology"/>
<evidence type="ECO:0000313" key="6">
    <source>
        <dbReference type="EMBL" id="KAK9822529.1"/>
    </source>
</evidence>
<evidence type="ECO:0000313" key="7">
    <source>
        <dbReference type="Proteomes" id="UP001438707"/>
    </source>
</evidence>
<evidence type="ECO:0000256" key="1">
    <source>
        <dbReference type="ARBA" id="ARBA00009865"/>
    </source>
</evidence>
<feature type="compositionally biased region" description="Polar residues" evidence="4">
    <location>
        <begin position="459"/>
        <end position="475"/>
    </location>
</feature>
<dbReference type="CDD" id="cd18825">
    <property type="entry name" value="GH43_CtGH43-like"/>
    <property type="match status" value="1"/>
</dbReference>
<feature type="transmembrane region" description="Helical" evidence="5">
    <location>
        <begin position="74"/>
        <end position="94"/>
    </location>
</feature>
<gene>
    <name evidence="6" type="ORF">WJX74_001729</name>
</gene>
<evidence type="ECO:0000256" key="3">
    <source>
        <dbReference type="ARBA" id="ARBA00023295"/>
    </source>
</evidence>
<feature type="compositionally biased region" description="Basic and acidic residues" evidence="4">
    <location>
        <begin position="441"/>
        <end position="454"/>
    </location>
</feature>
<keyword evidence="3" id="KW-0326">Glycosidase</keyword>
<dbReference type="InterPro" id="IPR023296">
    <property type="entry name" value="Glyco_hydro_beta-prop_sf"/>
</dbReference>
<organism evidence="6 7">
    <name type="scientific">Apatococcus lobatus</name>
    <dbReference type="NCBI Taxonomy" id="904363"/>
    <lineage>
        <taxon>Eukaryota</taxon>
        <taxon>Viridiplantae</taxon>
        <taxon>Chlorophyta</taxon>
        <taxon>core chlorophytes</taxon>
        <taxon>Trebouxiophyceae</taxon>
        <taxon>Chlorellales</taxon>
        <taxon>Chlorellaceae</taxon>
        <taxon>Apatococcus</taxon>
    </lineage>
</organism>
<reference evidence="6 7" key="1">
    <citation type="journal article" date="2024" name="Nat. Commun.">
        <title>Phylogenomics reveals the evolutionary origins of lichenization in chlorophyte algae.</title>
        <authorList>
            <person name="Puginier C."/>
            <person name="Libourel C."/>
            <person name="Otte J."/>
            <person name="Skaloud P."/>
            <person name="Haon M."/>
            <person name="Grisel S."/>
            <person name="Petersen M."/>
            <person name="Berrin J.G."/>
            <person name="Delaux P.M."/>
            <person name="Dal Grande F."/>
            <person name="Keller J."/>
        </authorList>
    </citation>
    <scope>NUCLEOTIDE SEQUENCE [LARGE SCALE GENOMIC DNA]</scope>
    <source>
        <strain evidence="6 7">SAG 2145</strain>
    </source>
</reference>
<keyword evidence="5" id="KW-1133">Transmembrane helix</keyword>
<dbReference type="Gene3D" id="2.115.10.20">
    <property type="entry name" value="Glycosyl hydrolase domain, family 43"/>
    <property type="match status" value="1"/>
</dbReference>
<feature type="region of interest" description="Disordered" evidence="4">
    <location>
        <begin position="499"/>
        <end position="521"/>
    </location>
</feature>
<evidence type="ECO:0000256" key="4">
    <source>
        <dbReference type="SAM" id="MobiDB-lite"/>
    </source>
</evidence>
<dbReference type="InterPro" id="IPR006710">
    <property type="entry name" value="Glyco_hydro_43"/>
</dbReference>
<comment type="caution">
    <text evidence="6">The sequence shown here is derived from an EMBL/GenBank/DDBJ whole genome shotgun (WGS) entry which is preliminary data.</text>
</comment>
<dbReference type="PANTHER" id="PTHR22925">
    <property type="entry name" value="GLYCOSYL HYDROLASE 43 FAMILY MEMBER"/>
    <property type="match status" value="1"/>
</dbReference>
<accession>A0AAW1QM48</accession>
<dbReference type="GO" id="GO:0005975">
    <property type="term" value="P:carbohydrate metabolic process"/>
    <property type="evidence" value="ECO:0007669"/>
    <property type="project" value="InterPro"/>
</dbReference>
<keyword evidence="7" id="KW-1185">Reference proteome</keyword>
<feature type="region of interest" description="Disordered" evidence="4">
    <location>
        <begin position="432"/>
        <end position="486"/>
    </location>
</feature>
<protein>
    <submittedName>
        <fullName evidence="6">Uncharacterized protein</fullName>
    </submittedName>
</protein>
<keyword evidence="5" id="KW-0812">Transmembrane</keyword>
<dbReference type="AlphaFoldDB" id="A0AAW1QM48"/>
<dbReference type="GO" id="GO:0004553">
    <property type="term" value="F:hydrolase activity, hydrolyzing O-glycosyl compounds"/>
    <property type="evidence" value="ECO:0007669"/>
    <property type="project" value="InterPro"/>
</dbReference>